<dbReference type="InterPro" id="IPR013766">
    <property type="entry name" value="Thioredoxin_domain"/>
</dbReference>
<evidence type="ECO:0000259" key="5">
    <source>
        <dbReference type="PROSITE" id="PS51352"/>
    </source>
</evidence>
<keyword evidence="4" id="KW-0676">Redox-active center</keyword>
<dbReference type="CDD" id="cd02966">
    <property type="entry name" value="TlpA_like_family"/>
    <property type="match status" value="1"/>
</dbReference>
<keyword evidence="2" id="KW-0201">Cytochrome c-type biogenesis</keyword>
<evidence type="ECO:0000256" key="1">
    <source>
        <dbReference type="ARBA" id="ARBA00004196"/>
    </source>
</evidence>
<dbReference type="HOGENOM" id="CLU_549688_0_0_10"/>
<reference evidence="6 7" key="1">
    <citation type="submission" date="2009-01" db="EMBL/GenBank/DDBJ databases">
        <authorList>
            <person name="Qin X."/>
            <person name="Bachman B."/>
            <person name="Battles P."/>
            <person name="Bell A."/>
            <person name="Bess C."/>
            <person name="Bickham C."/>
            <person name="Chaboub L."/>
            <person name="Chen D."/>
            <person name="Coyle M."/>
            <person name="Deiros D.R."/>
            <person name="Dinh H."/>
            <person name="Forbes L."/>
            <person name="Fowler G."/>
            <person name="Francisco L."/>
            <person name="Fu Q."/>
            <person name="Gubbala S."/>
            <person name="Hale W."/>
            <person name="Han Y."/>
            <person name="Hemphill L."/>
            <person name="Highlander S.K."/>
            <person name="Hirani K."/>
            <person name="Hogues M."/>
            <person name="Jackson L."/>
            <person name="Jakkamsetti A."/>
            <person name="Javaid M."/>
            <person name="Jiang H."/>
            <person name="Korchina V."/>
            <person name="Kovar C."/>
            <person name="Lara F."/>
            <person name="Lee S."/>
            <person name="Mata R."/>
            <person name="Mathew T."/>
            <person name="Moen C."/>
            <person name="Morales K."/>
            <person name="Munidasa M."/>
            <person name="Nazareth L."/>
            <person name="Ngo R."/>
            <person name="Nguyen L."/>
            <person name="Okwuonu G."/>
            <person name="Ongeri F."/>
            <person name="Patil S."/>
            <person name="Petrosino J."/>
            <person name="Pham C."/>
            <person name="Pham P."/>
            <person name="Pu L.-L."/>
            <person name="Puazo M."/>
            <person name="Raj R."/>
            <person name="Reid J."/>
            <person name="Rouhana J."/>
            <person name="Saada N."/>
            <person name="Shang Y."/>
            <person name="Simmons D."/>
            <person name="Thornton R."/>
            <person name="Warren J."/>
            <person name="Weissenberger G."/>
            <person name="Zhang J."/>
            <person name="Zhang L."/>
            <person name="Zhou C."/>
            <person name="Zhu D."/>
            <person name="Muzny D."/>
            <person name="Worley K."/>
            <person name="Gibbs R."/>
        </authorList>
    </citation>
    <scope>NUCLEOTIDE SEQUENCE [LARGE SCALE GENOMIC DNA]</scope>
    <source>
        <strain evidence="6 7">ATCC 33300</strain>
    </source>
</reference>
<dbReference type="EMBL" id="ACHB01000048">
    <property type="protein sequence ID" value="EEI92468.1"/>
    <property type="molecule type" value="Genomic_DNA"/>
</dbReference>
<evidence type="ECO:0000313" key="6">
    <source>
        <dbReference type="EMBL" id="EEI92468.1"/>
    </source>
</evidence>
<protein>
    <recommendedName>
        <fullName evidence="5">Thioredoxin domain-containing protein</fullName>
    </recommendedName>
</protein>
<evidence type="ECO:0000313" key="7">
    <source>
        <dbReference type="Proteomes" id="UP000006241"/>
    </source>
</evidence>
<dbReference type="GO" id="GO:0017004">
    <property type="term" value="P:cytochrome complex assembly"/>
    <property type="evidence" value="ECO:0007669"/>
    <property type="project" value="UniProtKB-KW"/>
</dbReference>
<dbReference type="GO" id="GO:0030313">
    <property type="term" value="C:cell envelope"/>
    <property type="evidence" value="ECO:0007669"/>
    <property type="project" value="UniProtKB-SubCell"/>
</dbReference>
<dbReference type="SUPFAM" id="SSF52833">
    <property type="entry name" value="Thioredoxin-like"/>
    <property type="match status" value="1"/>
</dbReference>
<dbReference type="Pfam" id="PF13905">
    <property type="entry name" value="Thioredoxin_8"/>
    <property type="match status" value="1"/>
</dbReference>
<organism evidence="6 7">
    <name type="scientific">Sphingobacterium spiritivorum ATCC 33300</name>
    <dbReference type="NCBI Taxonomy" id="525372"/>
    <lineage>
        <taxon>Bacteria</taxon>
        <taxon>Pseudomonadati</taxon>
        <taxon>Bacteroidota</taxon>
        <taxon>Sphingobacteriia</taxon>
        <taxon>Sphingobacteriales</taxon>
        <taxon>Sphingobacteriaceae</taxon>
        <taxon>Sphingobacterium</taxon>
    </lineage>
</organism>
<dbReference type="PANTHER" id="PTHR42852:SF6">
    <property type="entry name" value="THIOL:DISULFIDE INTERCHANGE PROTEIN DSBE"/>
    <property type="match status" value="1"/>
</dbReference>
<dbReference type="PANTHER" id="PTHR42852">
    <property type="entry name" value="THIOL:DISULFIDE INTERCHANGE PROTEIN DSBE"/>
    <property type="match status" value="1"/>
</dbReference>
<dbReference type="InterPro" id="IPR050553">
    <property type="entry name" value="Thioredoxin_ResA/DsbE_sf"/>
</dbReference>
<dbReference type="AlphaFoldDB" id="C2FXM7"/>
<name>C2FXM7_SPHSI</name>
<comment type="caution">
    <text evidence="6">The sequence shown here is derived from an EMBL/GenBank/DDBJ whole genome shotgun (WGS) entry which is preliminary data.</text>
</comment>
<accession>C2FXM7</accession>
<feature type="domain" description="Thioredoxin" evidence="5">
    <location>
        <begin position="347"/>
        <end position="517"/>
    </location>
</feature>
<dbReference type="Proteomes" id="UP000006241">
    <property type="component" value="Unassembled WGS sequence"/>
</dbReference>
<gene>
    <name evidence="6" type="ORF">HMPREF0765_2083</name>
</gene>
<keyword evidence="3" id="KW-1015">Disulfide bond</keyword>
<dbReference type="PROSITE" id="PS51352">
    <property type="entry name" value="THIOREDOXIN_2"/>
    <property type="match status" value="1"/>
</dbReference>
<evidence type="ECO:0000256" key="4">
    <source>
        <dbReference type="ARBA" id="ARBA00023284"/>
    </source>
</evidence>
<dbReference type="InterPro" id="IPR036249">
    <property type="entry name" value="Thioredoxin-like_sf"/>
</dbReference>
<dbReference type="InterPro" id="IPR012336">
    <property type="entry name" value="Thioredoxin-like_fold"/>
</dbReference>
<sequence>MCNKLLTNVLSEIFMNKYIVLLILVYGSIFQLDAQESYFTKSGYTFLTIKLSGTYPDSVDISTPYISNPLSQAKPEKFQTINDSTFLLSCYTFGPTIIYFNINGRYISSVLLPNQSDILSIFFKNYIDFEMKYEGCFKEFFDNSYLLPALIKNSFEYRYKSMLKVKGVEAAFKTANDFRDFRLKNVDEMIEKLSVNVKSDQLKMQYKRGIKDFYIYSLIKDYSDLVKLHNMTIGLDSLDILKYIPPRDQSYYDAIIDSRYQDTISLISSDSYFNLLSSIRQDSLLKLPLISTVGIKVYKNLLKNIFGRYFSQDENLFLDMMVANAYIGQINNGLSLSDEDKFNIISFLENRDLVNYILYQNDINVQNYNTVNSKKSGKYYFAFEKSKILVMNDIIAKYKDKVIIVDFWATWCGPCIEAFDKIKGVKKRFADRDDVIFVYLTDETSDYTGWNNYVNLFEGEHYYLYNNQLSLISDTYGVKYIPSYLIFNKRGELSQKSLGGYMGNEKAIEWIENALKE</sequence>
<evidence type="ECO:0000256" key="2">
    <source>
        <dbReference type="ARBA" id="ARBA00022748"/>
    </source>
</evidence>
<comment type="subcellular location">
    <subcellularLocation>
        <location evidence="1">Cell envelope</location>
    </subcellularLocation>
</comment>
<evidence type="ECO:0000256" key="3">
    <source>
        <dbReference type="ARBA" id="ARBA00023157"/>
    </source>
</evidence>
<proteinExistence type="predicted"/>
<dbReference type="Gene3D" id="3.40.30.10">
    <property type="entry name" value="Glutaredoxin"/>
    <property type="match status" value="1"/>
</dbReference>